<dbReference type="Gene3D" id="2.30.260.10">
    <property type="entry name" value="putative xylanase like domain"/>
    <property type="match status" value="1"/>
</dbReference>
<name>A0A399SUT8_9BACT</name>
<comment type="caution">
    <text evidence="2">The sequence shown here is derived from an EMBL/GenBank/DDBJ whole genome shotgun (WGS) entry which is preliminary data.</text>
</comment>
<evidence type="ECO:0000256" key="1">
    <source>
        <dbReference type="SAM" id="SignalP"/>
    </source>
</evidence>
<reference evidence="2 3" key="1">
    <citation type="submission" date="2018-08" db="EMBL/GenBank/DDBJ databases">
        <title>Pallidiluteibacterium maritimus gen. nov., sp. nov., isolated from coastal sediment.</title>
        <authorList>
            <person name="Zhou L.Y."/>
        </authorList>
    </citation>
    <scope>NUCLEOTIDE SEQUENCE [LARGE SCALE GENOMIC DNA]</scope>
    <source>
        <strain evidence="2 3">XSD2</strain>
    </source>
</reference>
<gene>
    <name evidence="2" type="ORF">D1614_15415</name>
</gene>
<feature type="signal peptide" evidence="1">
    <location>
        <begin position="1"/>
        <end position="19"/>
    </location>
</feature>
<dbReference type="InterPro" id="IPR010846">
    <property type="entry name" value="AmiA-like"/>
</dbReference>
<dbReference type="Proteomes" id="UP000265926">
    <property type="component" value="Unassembled WGS sequence"/>
</dbReference>
<dbReference type="RefSeq" id="WP_119438865.1">
    <property type="nucleotide sequence ID" value="NZ_QWGR01000009.1"/>
</dbReference>
<accession>A0A399SUT8</accession>
<dbReference type="OrthoDB" id="1409585at2"/>
<proteinExistence type="predicted"/>
<dbReference type="Gene3D" id="1.10.3670.10">
    <property type="entry name" value="Putative xylanase like domain"/>
    <property type="match status" value="1"/>
</dbReference>
<dbReference type="Pfam" id="PF07313">
    <property type="entry name" value="AmiA-like"/>
    <property type="match status" value="1"/>
</dbReference>
<dbReference type="AlphaFoldDB" id="A0A399SUT8"/>
<evidence type="ECO:0000313" key="3">
    <source>
        <dbReference type="Proteomes" id="UP000265926"/>
    </source>
</evidence>
<dbReference type="EMBL" id="QWGR01000009">
    <property type="protein sequence ID" value="RIJ47148.1"/>
    <property type="molecule type" value="Genomic_DNA"/>
</dbReference>
<organism evidence="2 3">
    <name type="scientific">Maribellus luteus</name>
    <dbReference type="NCBI Taxonomy" id="2305463"/>
    <lineage>
        <taxon>Bacteria</taxon>
        <taxon>Pseudomonadati</taxon>
        <taxon>Bacteroidota</taxon>
        <taxon>Bacteroidia</taxon>
        <taxon>Marinilabiliales</taxon>
        <taxon>Prolixibacteraceae</taxon>
        <taxon>Maribellus</taxon>
    </lineage>
</organism>
<dbReference type="InterPro" id="IPR038765">
    <property type="entry name" value="Papain-like_cys_pep_sf"/>
</dbReference>
<keyword evidence="3" id="KW-1185">Reference proteome</keyword>
<protein>
    <submittedName>
        <fullName evidence="2">DUF1460 domain-containing protein</fullName>
    </submittedName>
</protein>
<sequence>MQNTLVLILFCLLSGKLLAADPVKYEKADKQVLENVFEALKTKKEASTAELVVATGMQFLNTPYVAHTLESEKEELIINLRELDCTTFAENCLAIARTIKSGQPTFENFTNELQQLRYRHGKIEEYPSRLHYFSDWIYENAQNGAIKDVTQQVCNTPFPLQVDFMSTHPDSYKQLKQNSAWIEEMKAIEAAISQRTMYYVPVEKVEEVEDQLKSGDIIGITTSVKGLDMTHVGILIKVNGRIHLMHASSKLMKVVISEEPLSEYLKGGKSNTGIMVARP</sequence>
<keyword evidence="1" id="KW-0732">Signal</keyword>
<feature type="chain" id="PRO_5017389859" evidence="1">
    <location>
        <begin position="20"/>
        <end position="279"/>
    </location>
</feature>
<dbReference type="SUPFAM" id="SSF54001">
    <property type="entry name" value="Cysteine proteinases"/>
    <property type="match status" value="1"/>
</dbReference>
<evidence type="ECO:0000313" key="2">
    <source>
        <dbReference type="EMBL" id="RIJ47148.1"/>
    </source>
</evidence>